<keyword evidence="4" id="KW-1185">Reference proteome</keyword>
<dbReference type="RefSeq" id="WP_345071422.1">
    <property type="nucleotide sequence ID" value="NZ_BAABDJ010000007.1"/>
</dbReference>
<evidence type="ECO:0000259" key="2">
    <source>
        <dbReference type="Pfam" id="PF07510"/>
    </source>
</evidence>
<dbReference type="InterPro" id="IPR004919">
    <property type="entry name" value="GmrSD_N"/>
</dbReference>
<dbReference type="EMBL" id="BAABDJ010000007">
    <property type="protein sequence ID" value="GAA4000909.1"/>
    <property type="molecule type" value="Genomic_DNA"/>
</dbReference>
<dbReference type="PANTHER" id="PTHR35149">
    <property type="entry name" value="SLL5132 PROTEIN"/>
    <property type="match status" value="1"/>
</dbReference>
<name>A0ABP7RQZ6_9BACT</name>
<proteinExistence type="predicted"/>
<dbReference type="Pfam" id="PF03235">
    <property type="entry name" value="GmrSD_N"/>
    <property type="match status" value="1"/>
</dbReference>
<comment type="caution">
    <text evidence="3">The sequence shown here is derived from an EMBL/GenBank/DDBJ whole genome shotgun (WGS) entry which is preliminary data.</text>
</comment>
<feature type="domain" description="GmrSD restriction endonucleases N-terminal" evidence="1">
    <location>
        <begin position="10"/>
        <end position="221"/>
    </location>
</feature>
<protein>
    <submittedName>
        <fullName evidence="3">DUF262 and DUF1524 domain-containing protein</fullName>
    </submittedName>
</protein>
<sequence length="594" mass="68024">MKANEVKLLGLLQGPRQFTIPIYQRPYSWSREECQKLFDDILLVGKDAARPSYFMGSVVYYQESAHAIGTIPASLVIDGQQRLTTVLLLLTAVARFLHNNEEPLQDTSSAEIRGLYLTNLYKQGELAQRLLLTKRDKATLISVVNGNPLPESNSERVRENFEFFQEQVAAANVADLWAGISKLMVVGVSLEAGVDNPQLIFESLNSTGKPLDQSDLIRNYVLMGQAKPVQDDLYKRYWYPMEASFGDDYASMFSEYMRDFLTVKLAKLINIYTVYQTFKNEYATGRVSEGNVEALAKELYQNARYYVRLRQPEKEEHQELREALEQLRAFGVTVAYPYLIDAYAACEQGKLTKAQLAEVVRMIERYVVRRSICEIPTNTLNSTFATFARDLDQEDYFNSVKEQFLELGYNRRFPLDEEFRNRFVERDAYHARRTRDYLLSHLANYEQKEHVNIGNYTVEHIMPQNENVSEAWQAELGPEWEDVHSRYLHTIGNLTLTGYNSELSDRPFAEKKTMAGGFLTSPIKLNQSVASEPVWNKQAILKRANLLADWAIAIWPAPEVVTAVVVSNEEVDEQQEEDALAEAGLLEEIQNLDE</sequence>
<organism evidence="3 4">
    <name type="scientific">Hymenobacter fastidiosus</name>
    <dbReference type="NCBI Taxonomy" id="486264"/>
    <lineage>
        <taxon>Bacteria</taxon>
        <taxon>Pseudomonadati</taxon>
        <taxon>Bacteroidota</taxon>
        <taxon>Cytophagia</taxon>
        <taxon>Cytophagales</taxon>
        <taxon>Hymenobacteraceae</taxon>
        <taxon>Hymenobacter</taxon>
    </lineage>
</organism>
<evidence type="ECO:0000259" key="1">
    <source>
        <dbReference type="Pfam" id="PF03235"/>
    </source>
</evidence>
<evidence type="ECO:0000313" key="3">
    <source>
        <dbReference type="EMBL" id="GAA4000909.1"/>
    </source>
</evidence>
<dbReference type="Pfam" id="PF07510">
    <property type="entry name" value="GmrSD_C"/>
    <property type="match status" value="1"/>
</dbReference>
<gene>
    <name evidence="3" type="ORF">GCM10022408_10090</name>
</gene>
<feature type="domain" description="GmrSD restriction endonucleases C-terminal" evidence="2">
    <location>
        <begin position="414"/>
        <end position="550"/>
    </location>
</feature>
<dbReference type="InterPro" id="IPR011089">
    <property type="entry name" value="GmrSD_C"/>
</dbReference>
<dbReference type="PANTHER" id="PTHR35149:SF2">
    <property type="entry name" value="DUF262 DOMAIN-CONTAINING PROTEIN"/>
    <property type="match status" value="1"/>
</dbReference>
<reference evidence="4" key="1">
    <citation type="journal article" date="2019" name="Int. J. Syst. Evol. Microbiol.">
        <title>The Global Catalogue of Microorganisms (GCM) 10K type strain sequencing project: providing services to taxonomists for standard genome sequencing and annotation.</title>
        <authorList>
            <consortium name="The Broad Institute Genomics Platform"/>
            <consortium name="The Broad Institute Genome Sequencing Center for Infectious Disease"/>
            <person name="Wu L."/>
            <person name="Ma J."/>
        </authorList>
    </citation>
    <scope>NUCLEOTIDE SEQUENCE [LARGE SCALE GENOMIC DNA]</scope>
    <source>
        <strain evidence="4">JCM 17224</strain>
    </source>
</reference>
<dbReference type="Proteomes" id="UP001500567">
    <property type="component" value="Unassembled WGS sequence"/>
</dbReference>
<accession>A0ABP7RQZ6</accession>
<evidence type="ECO:0000313" key="4">
    <source>
        <dbReference type="Proteomes" id="UP001500567"/>
    </source>
</evidence>